<dbReference type="InterPro" id="IPR037682">
    <property type="entry name" value="TonB_C"/>
</dbReference>
<evidence type="ECO:0000256" key="3">
    <source>
        <dbReference type="ARBA" id="ARBA00022989"/>
    </source>
</evidence>
<evidence type="ECO:0000256" key="1">
    <source>
        <dbReference type="ARBA" id="ARBA00004167"/>
    </source>
</evidence>
<comment type="caution">
    <text evidence="7">The sequence shown here is derived from an EMBL/GenBank/DDBJ whole genome shotgun (WGS) entry which is preliminary data.</text>
</comment>
<accession>A0ABT9H240</accession>
<evidence type="ECO:0000256" key="4">
    <source>
        <dbReference type="ARBA" id="ARBA00023136"/>
    </source>
</evidence>
<gene>
    <name evidence="7" type="ORF">Q3O60_14355</name>
</gene>
<feature type="signal peptide" evidence="5">
    <location>
        <begin position="1"/>
        <end position="18"/>
    </location>
</feature>
<dbReference type="PROSITE" id="PS52015">
    <property type="entry name" value="TONB_CTD"/>
    <property type="match status" value="1"/>
</dbReference>
<feature type="chain" id="PRO_5045173401" evidence="5">
    <location>
        <begin position="19"/>
        <end position="153"/>
    </location>
</feature>
<evidence type="ECO:0000313" key="7">
    <source>
        <dbReference type="EMBL" id="MDP4537371.1"/>
    </source>
</evidence>
<proteinExistence type="predicted"/>
<sequence length="153" mass="17041">MKKVVSLSVLSLFMVACASHNTLEESADTINEEPIHYLDLTLEETKGLLKEYWVEVSRKNPRYPMSAVSARQSGCVNLIIGINSDGRASGYRVIKSYPEGVFDNYAIAALTEWQWVAADTNSDKTPVLTTIQLDFSMSESSNRKEAENQCRVG</sequence>
<dbReference type="EMBL" id="JAUZVZ010000024">
    <property type="protein sequence ID" value="MDP4537371.1"/>
    <property type="molecule type" value="Genomic_DNA"/>
</dbReference>
<keyword evidence="2" id="KW-0812">Transmembrane</keyword>
<organism evidence="7 8">
    <name type="scientific">Alkalimonas collagenimarina</name>
    <dbReference type="NCBI Taxonomy" id="400390"/>
    <lineage>
        <taxon>Bacteria</taxon>
        <taxon>Pseudomonadati</taxon>
        <taxon>Pseudomonadota</taxon>
        <taxon>Gammaproteobacteria</taxon>
        <taxon>Alkalimonas</taxon>
    </lineage>
</organism>
<evidence type="ECO:0000259" key="6">
    <source>
        <dbReference type="PROSITE" id="PS52015"/>
    </source>
</evidence>
<evidence type="ECO:0000313" key="8">
    <source>
        <dbReference type="Proteomes" id="UP001231616"/>
    </source>
</evidence>
<dbReference type="Pfam" id="PF03544">
    <property type="entry name" value="TonB_C"/>
    <property type="match status" value="1"/>
</dbReference>
<keyword evidence="4" id="KW-0472">Membrane</keyword>
<feature type="domain" description="TonB C-terminal" evidence="6">
    <location>
        <begin position="48"/>
        <end position="144"/>
    </location>
</feature>
<comment type="subcellular location">
    <subcellularLocation>
        <location evidence="1">Membrane</location>
        <topology evidence="1">Single-pass membrane protein</topology>
    </subcellularLocation>
</comment>
<dbReference type="Gene3D" id="3.30.1150.10">
    <property type="match status" value="1"/>
</dbReference>
<evidence type="ECO:0000256" key="2">
    <source>
        <dbReference type="ARBA" id="ARBA00022692"/>
    </source>
</evidence>
<dbReference type="Proteomes" id="UP001231616">
    <property type="component" value="Unassembled WGS sequence"/>
</dbReference>
<keyword evidence="3" id="KW-1133">Transmembrane helix</keyword>
<dbReference type="InterPro" id="IPR006260">
    <property type="entry name" value="TonB/TolA_C"/>
</dbReference>
<dbReference type="NCBIfam" id="TIGR01352">
    <property type="entry name" value="tonB_Cterm"/>
    <property type="match status" value="1"/>
</dbReference>
<keyword evidence="5" id="KW-0732">Signal</keyword>
<keyword evidence="8" id="KW-1185">Reference proteome</keyword>
<reference evidence="7 8" key="1">
    <citation type="submission" date="2023-08" db="EMBL/GenBank/DDBJ databases">
        <authorList>
            <person name="Joshi A."/>
            <person name="Thite S."/>
        </authorList>
    </citation>
    <scope>NUCLEOTIDE SEQUENCE [LARGE SCALE GENOMIC DNA]</scope>
    <source>
        <strain evidence="7 8">AC40</strain>
    </source>
</reference>
<evidence type="ECO:0000256" key="5">
    <source>
        <dbReference type="SAM" id="SignalP"/>
    </source>
</evidence>
<dbReference type="SUPFAM" id="SSF74653">
    <property type="entry name" value="TolA/TonB C-terminal domain"/>
    <property type="match status" value="1"/>
</dbReference>
<protein>
    <submittedName>
        <fullName evidence="7">Energy transducer TonB</fullName>
    </submittedName>
</protein>
<dbReference type="PROSITE" id="PS51257">
    <property type="entry name" value="PROKAR_LIPOPROTEIN"/>
    <property type="match status" value="1"/>
</dbReference>
<dbReference type="RefSeq" id="WP_305894633.1">
    <property type="nucleotide sequence ID" value="NZ_JAUZVZ010000024.1"/>
</dbReference>
<name>A0ABT9H240_9GAMM</name>